<evidence type="ECO:0000313" key="2">
    <source>
        <dbReference type="Proteomes" id="UP001056610"/>
    </source>
</evidence>
<proteinExistence type="predicted"/>
<reference evidence="1" key="1">
    <citation type="submission" date="2022-05" db="EMBL/GenBank/DDBJ databases">
        <title>A methanotrophic Mycobacterium dominates a cave microbial ecosystem.</title>
        <authorList>
            <person name="Van Spanning R.J.M."/>
            <person name="Guan Q."/>
            <person name="Melkonian C."/>
            <person name="Gallant J."/>
            <person name="Polerecky L."/>
            <person name="Flot J.-F."/>
            <person name="Brandt B.W."/>
            <person name="Braster M."/>
            <person name="Iturbe Espinoza P."/>
            <person name="Aerts J."/>
            <person name="Meima-Franke M."/>
            <person name="Piersma S.R."/>
            <person name="Bunduc C."/>
            <person name="Ummels R."/>
            <person name="Pain A."/>
            <person name="Fleming E.J."/>
            <person name="van der Wel N."/>
            <person name="Gherman V.D."/>
            <person name="Sarbu S.M."/>
            <person name="Bodelier P.L.E."/>
            <person name="Bitter W."/>
        </authorList>
    </citation>
    <scope>NUCLEOTIDE SEQUENCE</scope>
    <source>
        <strain evidence="1">Sulfur Cave</strain>
    </source>
</reference>
<gene>
    <name evidence="1" type="ORF">M5I08_22810</name>
</gene>
<sequence length="221" mass="24680">MATTLTTTRPELDVLLGRVNEATKLLQRSKTVPGEVTRLIDSFERTLGAATPLRLEADPYLTTTLWAAAFRAEKALRHDNDAQRRRDVRIALEQFRHALRGIVENQPYSDDTPVRDVLTRTAEVLATPQKTLADLLGISVRQLQRWLTHHGTAPAADDAARIRVVGQVVNQLRHSFTGPGVVAWFYREHPVLGRRPIELLDDPLSYPRLLDAASAARAQTA</sequence>
<accession>A0ABY4QIF7</accession>
<dbReference type="Proteomes" id="UP001056610">
    <property type="component" value="Chromosome"/>
</dbReference>
<organism evidence="1 2">
    <name type="scientific">Candidatus Mycobacterium methanotrophicum</name>
    <dbReference type="NCBI Taxonomy" id="2943498"/>
    <lineage>
        <taxon>Bacteria</taxon>
        <taxon>Bacillati</taxon>
        <taxon>Actinomycetota</taxon>
        <taxon>Actinomycetes</taxon>
        <taxon>Mycobacteriales</taxon>
        <taxon>Mycobacteriaceae</taxon>
        <taxon>Mycobacterium</taxon>
    </lineage>
</organism>
<name>A0ABY4QIF7_9MYCO</name>
<dbReference type="EMBL" id="CP097320">
    <property type="protein sequence ID" value="UQX10768.1"/>
    <property type="molecule type" value="Genomic_DNA"/>
</dbReference>
<evidence type="ECO:0008006" key="3">
    <source>
        <dbReference type="Google" id="ProtNLM"/>
    </source>
</evidence>
<dbReference type="RefSeq" id="WP_219065986.1">
    <property type="nucleotide sequence ID" value="NZ_CAJUXY010000004.1"/>
</dbReference>
<protein>
    <recommendedName>
        <fullName evidence="3">DUF2384 domain-containing protein</fullName>
    </recommendedName>
</protein>
<evidence type="ECO:0000313" key="1">
    <source>
        <dbReference type="EMBL" id="UQX10768.1"/>
    </source>
</evidence>
<keyword evidence="2" id="KW-1185">Reference proteome</keyword>